<accession>A0ABQ9P9P0</accession>
<feature type="domain" description="Winged helix-turn helix" evidence="2">
    <location>
        <begin position="53"/>
        <end position="98"/>
    </location>
</feature>
<comment type="caution">
    <text evidence="3">The sequence shown here is derived from an EMBL/GenBank/DDBJ whole genome shotgun (WGS) entry which is preliminary data.</text>
</comment>
<feature type="region of interest" description="Disordered" evidence="1">
    <location>
        <begin position="111"/>
        <end position="131"/>
    </location>
</feature>
<dbReference type="Proteomes" id="UP001169217">
    <property type="component" value="Unassembled WGS sequence"/>
</dbReference>
<evidence type="ECO:0000313" key="3">
    <source>
        <dbReference type="EMBL" id="KAK0368254.1"/>
    </source>
</evidence>
<proteinExistence type="predicted"/>
<evidence type="ECO:0000256" key="1">
    <source>
        <dbReference type="SAM" id="MobiDB-lite"/>
    </source>
</evidence>
<dbReference type="InterPro" id="IPR025959">
    <property type="entry name" value="Winged_HTH_dom"/>
</dbReference>
<dbReference type="EMBL" id="JARUPT010000905">
    <property type="protein sequence ID" value="KAK0368254.1"/>
    <property type="molecule type" value="Genomic_DNA"/>
</dbReference>
<protein>
    <recommendedName>
        <fullName evidence="2">Winged helix-turn helix domain-containing protein</fullName>
    </recommendedName>
</protein>
<evidence type="ECO:0000259" key="2">
    <source>
        <dbReference type="Pfam" id="PF13592"/>
    </source>
</evidence>
<keyword evidence="4" id="KW-1185">Reference proteome</keyword>
<gene>
    <name evidence="3" type="ORF">CLIM01_14389</name>
</gene>
<dbReference type="SUPFAM" id="SSF46689">
    <property type="entry name" value="Homeodomain-like"/>
    <property type="match status" value="1"/>
</dbReference>
<sequence length="131" mass="14960">MSCPCSATHPSKAKLLRSDESPPNGAGRPRNIAPPMLSALFERLIEKPDMYLEEMAMFLFDEFDTLVTASTIGRTLRRAGWTKKTARRIARERNADLRDYYLHKLTKSPPARKIHTSQHAIQKPQTRFVAH</sequence>
<feature type="region of interest" description="Disordered" evidence="1">
    <location>
        <begin position="1"/>
        <end position="33"/>
    </location>
</feature>
<evidence type="ECO:0000313" key="4">
    <source>
        <dbReference type="Proteomes" id="UP001169217"/>
    </source>
</evidence>
<dbReference type="InterPro" id="IPR009057">
    <property type="entry name" value="Homeodomain-like_sf"/>
</dbReference>
<name>A0ABQ9P9P0_9PEZI</name>
<dbReference type="Pfam" id="PF13592">
    <property type="entry name" value="HTH_33"/>
    <property type="match status" value="1"/>
</dbReference>
<reference evidence="3" key="1">
    <citation type="submission" date="2023-04" db="EMBL/GenBank/DDBJ databases">
        <title>Colletotrichum limetticola genome sequence.</title>
        <authorList>
            <person name="Baroncelli R."/>
        </authorList>
    </citation>
    <scope>NUCLEOTIDE SEQUENCE</scope>
    <source>
        <strain evidence="3">KLA-Anderson</strain>
    </source>
</reference>
<organism evidence="3 4">
    <name type="scientific">Colletotrichum limetticola</name>
    <dbReference type="NCBI Taxonomy" id="1209924"/>
    <lineage>
        <taxon>Eukaryota</taxon>
        <taxon>Fungi</taxon>
        <taxon>Dikarya</taxon>
        <taxon>Ascomycota</taxon>
        <taxon>Pezizomycotina</taxon>
        <taxon>Sordariomycetes</taxon>
        <taxon>Hypocreomycetidae</taxon>
        <taxon>Glomerellales</taxon>
        <taxon>Glomerellaceae</taxon>
        <taxon>Colletotrichum</taxon>
        <taxon>Colletotrichum acutatum species complex</taxon>
    </lineage>
</organism>